<reference evidence="1 2" key="1">
    <citation type="journal article" date="2021" name="BMC Genomics">
        <title>Genome-resolved metagenome and metatranscriptome analyses of thermophilic composting reveal key bacterial players and their metabolic interactions.</title>
        <authorList>
            <person name="Braga L.P.P."/>
            <person name="Pereira R.V."/>
            <person name="Martins L.F."/>
            <person name="Moura L.M.S."/>
            <person name="Sanchez F.B."/>
            <person name="Patane J.S.L."/>
            <person name="da Silva A.M."/>
            <person name="Setubal J.C."/>
        </authorList>
    </citation>
    <scope>NUCLEOTIDE SEQUENCE [LARGE SCALE GENOMIC DNA]</scope>
    <source>
        <strain evidence="1">ZC4RG45</strain>
    </source>
</reference>
<evidence type="ECO:0000313" key="2">
    <source>
        <dbReference type="Proteomes" id="UP000249324"/>
    </source>
</evidence>
<comment type="caution">
    <text evidence="1">The sequence shown here is derived from an EMBL/GenBank/DDBJ whole genome shotgun (WGS) entry which is preliminary data.</text>
</comment>
<dbReference type="AlphaFoldDB" id="A0ABD6FAS0"/>
<protein>
    <submittedName>
        <fullName evidence="1">Uncharacterized protein</fullName>
    </submittedName>
</protein>
<proteinExistence type="predicted"/>
<name>A0ABD6FAS0_9PSEU</name>
<dbReference type="EMBL" id="QGUI02000017">
    <property type="protein sequence ID" value="MFO7191140.1"/>
    <property type="molecule type" value="Genomic_DNA"/>
</dbReference>
<sequence>MVQDWYVGQVTLRVVWPLPGLAEPSLKTAAGLRPVVDRLLKVSVEIGLYGPVLIAYDRHGKPDERAGGEEDWAVYADTIGGTAPYWPYTLSPPAVMERWEPGIPVAEVAATPEVDITPLLQLAAALPDASPAQRTLINLARTIQSRATDSARNDLEIFAGEERFRAVAPAVSPMPVPDAETDDLPEDIRRAGWLEVLSRRDDLAAAAIHRLRVWDGGEALPFSKYETIDLRDPHSKEWAARLRPVDQPTVAFDVVRVNERGGRIPHRPRD</sequence>
<evidence type="ECO:0000313" key="1">
    <source>
        <dbReference type="EMBL" id="MFO7191140.1"/>
    </source>
</evidence>
<dbReference type="Proteomes" id="UP000249324">
    <property type="component" value="Unassembled WGS sequence"/>
</dbReference>
<accession>A0ABD6FAS0</accession>
<organism evidence="1 2">
    <name type="scientific">Thermocrispum agreste</name>
    <dbReference type="NCBI Taxonomy" id="37925"/>
    <lineage>
        <taxon>Bacteria</taxon>
        <taxon>Bacillati</taxon>
        <taxon>Actinomycetota</taxon>
        <taxon>Actinomycetes</taxon>
        <taxon>Pseudonocardiales</taxon>
        <taxon>Pseudonocardiaceae</taxon>
        <taxon>Thermocrispum</taxon>
    </lineage>
</organism>
<gene>
    <name evidence="1" type="ORF">DIU77_002715</name>
</gene>